<feature type="region of interest" description="Disordered" evidence="1">
    <location>
        <begin position="133"/>
        <end position="159"/>
    </location>
</feature>
<feature type="region of interest" description="Disordered" evidence="1">
    <location>
        <begin position="1"/>
        <end position="24"/>
    </location>
</feature>
<feature type="region of interest" description="Disordered" evidence="1">
    <location>
        <begin position="46"/>
        <end position="68"/>
    </location>
</feature>
<organism evidence="2 3">
    <name type="scientific">Coniochaeta hoffmannii</name>
    <dbReference type="NCBI Taxonomy" id="91930"/>
    <lineage>
        <taxon>Eukaryota</taxon>
        <taxon>Fungi</taxon>
        <taxon>Dikarya</taxon>
        <taxon>Ascomycota</taxon>
        <taxon>Pezizomycotina</taxon>
        <taxon>Sordariomycetes</taxon>
        <taxon>Sordariomycetidae</taxon>
        <taxon>Coniochaetales</taxon>
        <taxon>Coniochaetaceae</taxon>
        <taxon>Coniochaeta</taxon>
    </lineage>
</organism>
<dbReference type="AlphaFoldDB" id="A0AA38RMM0"/>
<evidence type="ECO:0000313" key="2">
    <source>
        <dbReference type="EMBL" id="KAJ9151542.1"/>
    </source>
</evidence>
<protein>
    <submittedName>
        <fullName evidence="2">Uncharacterized protein</fullName>
    </submittedName>
</protein>
<evidence type="ECO:0000313" key="3">
    <source>
        <dbReference type="Proteomes" id="UP001174691"/>
    </source>
</evidence>
<reference evidence="2" key="1">
    <citation type="submission" date="2022-07" db="EMBL/GenBank/DDBJ databases">
        <title>Fungi with potential for degradation of polypropylene.</title>
        <authorList>
            <person name="Gostincar C."/>
        </authorList>
    </citation>
    <scope>NUCLEOTIDE SEQUENCE</scope>
    <source>
        <strain evidence="2">EXF-13287</strain>
    </source>
</reference>
<feature type="compositionally biased region" description="Basic and acidic residues" evidence="1">
    <location>
        <begin position="46"/>
        <end position="59"/>
    </location>
</feature>
<dbReference type="Proteomes" id="UP001174691">
    <property type="component" value="Unassembled WGS sequence"/>
</dbReference>
<feature type="compositionally biased region" description="Polar residues" evidence="1">
    <location>
        <begin position="1"/>
        <end position="17"/>
    </location>
</feature>
<feature type="compositionally biased region" description="Low complexity" evidence="1">
    <location>
        <begin position="144"/>
        <end position="154"/>
    </location>
</feature>
<accession>A0AA38RMM0</accession>
<sequence>MRKRLQNQQVEDGTTLTPAAGTPLHSHLGLEQAAIRRQLSESYHEYGDQTFGGEDRAMGGKEQLAGSPRRYQTVTSLLALRLDDDTTRAEPGDLVHLSFPWPISINFGPRNRVSSLSLPAGERAYARSAPKFSSYNKQNDQQRRQQQQQIQNQNQHRDQNWYHGHLIEDRHRVSEHIDEDYVPPHRRVHARAMRLLQPGRGSEGDRLRSHPAAVCPTTAKDDSDGGTPLVILRPA</sequence>
<comment type="caution">
    <text evidence="2">The sequence shown here is derived from an EMBL/GenBank/DDBJ whole genome shotgun (WGS) entry which is preliminary data.</text>
</comment>
<name>A0AA38RMM0_9PEZI</name>
<evidence type="ECO:0000256" key="1">
    <source>
        <dbReference type="SAM" id="MobiDB-lite"/>
    </source>
</evidence>
<keyword evidence="3" id="KW-1185">Reference proteome</keyword>
<dbReference type="EMBL" id="JANBVN010000063">
    <property type="protein sequence ID" value="KAJ9151542.1"/>
    <property type="molecule type" value="Genomic_DNA"/>
</dbReference>
<feature type="region of interest" description="Disordered" evidence="1">
    <location>
        <begin position="199"/>
        <end position="227"/>
    </location>
</feature>
<proteinExistence type="predicted"/>
<gene>
    <name evidence="2" type="ORF">NKR19_g4863</name>
</gene>